<name>A0ACB7YGM0_9ERIC</name>
<evidence type="ECO:0000313" key="1">
    <source>
        <dbReference type="EMBL" id="KAH7852711.1"/>
    </source>
</evidence>
<gene>
    <name evidence="1" type="ORF">Vadar_028239</name>
</gene>
<reference evidence="1 2" key="1">
    <citation type="journal article" date="2021" name="Hortic Res">
        <title>High-quality reference genome and annotation aids understanding of berry development for evergreen blueberry (Vaccinium darrowii).</title>
        <authorList>
            <person name="Yu J."/>
            <person name="Hulse-Kemp A.M."/>
            <person name="Babiker E."/>
            <person name="Staton M."/>
        </authorList>
    </citation>
    <scope>NUCLEOTIDE SEQUENCE [LARGE SCALE GENOMIC DNA]</scope>
    <source>
        <strain evidence="2">cv. NJ 8807/NJ 8810</strain>
        <tissue evidence="1">Young leaf</tissue>
    </source>
</reference>
<comment type="caution">
    <text evidence="1">The sequence shown here is derived from an EMBL/GenBank/DDBJ whole genome shotgun (WGS) entry which is preliminary data.</text>
</comment>
<dbReference type="EMBL" id="CM037158">
    <property type="protein sequence ID" value="KAH7852711.1"/>
    <property type="molecule type" value="Genomic_DNA"/>
</dbReference>
<keyword evidence="2" id="KW-1185">Reference proteome</keyword>
<evidence type="ECO:0000313" key="2">
    <source>
        <dbReference type="Proteomes" id="UP000828048"/>
    </source>
</evidence>
<dbReference type="Proteomes" id="UP000828048">
    <property type="component" value="Chromosome 8"/>
</dbReference>
<protein>
    <submittedName>
        <fullName evidence="1">Uncharacterized protein</fullName>
    </submittedName>
</protein>
<accession>A0ACB7YGM0</accession>
<organism evidence="1 2">
    <name type="scientific">Vaccinium darrowii</name>
    <dbReference type="NCBI Taxonomy" id="229202"/>
    <lineage>
        <taxon>Eukaryota</taxon>
        <taxon>Viridiplantae</taxon>
        <taxon>Streptophyta</taxon>
        <taxon>Embryophyta</taxon>
        <taxon>Tracheophyta</taxon>
        <taxon>Spermatophyta</taxon>
        <taxon>Magnoliopsida</taxon>
        <taxon>eudicotyledons</taxon>
        <taxon>Gunneridae</taxon>
        <taxon>Pentapetalae</taxon>
        <taxon>asterids</taxon>
        <taxon>Ericales</taxon>
        <taxon>Ericaceae</taxon>
        <taxon>Vaccinioideae</taxon>
        <taxon>Vaccinieae</taxon>
        <taxon>Vaccinium</taxon>
    </lineage>
</organism>
<proteinExistence type="predicted"/>
<sequence length="159" mass="17822">MEQYLEQIKDIVDQLALASSPADIEDIILETLNGLPTEIKIWLLLDLIIWAFPLTIVAEEVIEVIVVVDTLILEEIIEVSLEEDKVIRASQSGTHSLLVQLLVRFAISQITLLLSVGIGWITTSNHWFSNQLQVLLPGLMSLLHLLHRTGISIQQPQIT</sequence>